<keyword evidence="2 3" id="KW-0067">ATP-binding</keyword>
<dbReference type="Pfam" id="PF00069">
    <property type="entry name" value="Pkinase"/>
    <property type="match status" value="1"/>
</dbReference>
<comment type="caution">
    <text evidence="6">The sequence shown here is derived from an EMBL/GenBank/DDBJ whole genome shotgun (WGS) entry which is preliminary data.</text>
</comment>
<dbReference type="SMART" id="SM00220">
    <property type="entry name" value="S_TKc"/>
    <property type="match status" value="1"/>
</dbReference>
<dbReference type="Gene3D" id="3.30.200.20">
    <property type="entry name" value="Phosphorylase Kinase, domain 1"/>
    <property type="match status" value="1"/>
</dbReference>
<evidence type="ECO:0000259" key="5">
    <source>
        <dbReference type="PROSITE" id="PS50011"/>
    </source>
</evidence>
<dbReference type="PANTHER" id="PTHR44167:SF30">
    <property type="entry name" value="PHOSPHORYLASE KINASE"/>
    <property type="match status" value="1"/>
</dbReference>
<feature type="binding site" evidence="3">
    <location>
        <position position="241"/>
    </location>
    <ligand>
        <name>ATP</name>
        <dbReference type="ChEBI" id="CHEBI:30616"/>
    </ligand>
</feature>
<reference evidence="6 7" key="1">
    <citation type="journal article" date="2020" name="bioRxiv">
        <title>Metabolic contributions of an alphaproteobacterial endosymbiont in the apicomplexan Cardiosporidium cionae.</title>
        <authorList>
            <person name="Hunter E.S."/>
            <person name="Paight C.J."/>
            <person name="Lane C.E."/>
        </authorList>
    </citation>
    <scope>NUCLEOTIDE SEQUENCE [LARGE SCALE GENOMIC DNA]</scope>
    <source>
        <strain evidence="6">ESH_2018</strain>
    </source>
</reference>
<name>A0ABQ7JBX9_9APIC</name>
<protein>
    <submittedName>
        <fullName evidence="6">Inactive protein kinase</fullName>
    </submittedName>
</protein>
<evidence type="ECO:0000256" key="2">
    <source>
        <dbReference type="ARBA" id="ARBA00022840"/>
    </source>
</evidence>
<evidence type="ECO:0000256" key="3">
    <source>
        <dbReference type="PROSITE-ProRule" id="PRU10141"/>
    </source>
</evidence>
<evidence type="ECO:0000313" key="6">
    <source>
        <dbReference type="EMBL" id="KAF8821476.1"/>
    </source>
</evidence>
<dbReference type="PROSITE" id="PS00108">
    <property type="entry name" value="PROTEIN_KINASE_ST"/>
    <property type="match status" value="1"/>
</dbReference>
<dbReference type="InterPro" id="IPR000719">
    <property type="entry name" value="Prot_kinase_dom"/>
</dbReference>
<dbReference type="InterPro" id="IPR011009">
    <property type="entry name" value="Kinase-like_dom_sf"/>
</dbReference>
<proteinExistence type="predicted"/>
<dbReference type="GO" id="GO:0016301">
    <property type="term" value="F:kinase activity"/>
    <property type="evidence" value="ECO:0007669"/>
    <property type="project" value="UniProtKB-KW"/>
</dbReference>
<dbReference type="CDD" id="cd00180">
    <property type="entry name" value="PKc"/>
    <property type="match status" value="1"/>
</dbReference>
<dbReference type="PANTHER" id="PTHR44167">
    <property type="entry name" value="OVARIAN-SPECIFIC SERINE/THREONINE-PROTEIN KINASE LOK-RELATED"/>
    <property type="match status" value="1"/>
</dbReference>
<gene>
    <name evidence="6" type="ORF">IE077_001976</name>
</gene>
<dbReference type="PROSITE" id="PS00107">
    <property type="entry name" value="PROTEIN_KINASE_ATP"/>
    <property type="match status" value="1"/>
</dbReference>
<feature type="region of interest" description="Disordered" evidence="4">
    <location>
        <begin position="838"/>
        <end position="857"/>
    </location>
</feature>
<sequence length="924" mass="106883">MFCYYIRMLGVLKFFFIIFLVARLGSNVRKAADKQKKQQRESSISQIDLHPFEYFKYGLLPDSDFSPVQLPKDVVQRRFKRTVLQEYLHWDSSGKLKSLCCRSGALQYQENCLQLLPSLLPEINETHFPASTPLDDKKFIGTMQGGTDEDEKITSLQPFNASQIFSSNSYISQSPQGTHLSFFLLHCPYTDTKCPMETSLVDPREQTSFSFSIRLGNGAFGEVWQAIILDNKYPHKLVVLKRMQFKFNSHPIWYSAVREIYMGLLLNKHPHVARYLEFFEVHHDENQELWLVSVYEGMTLANLLFEVRDEKYAVLTTSGYWYKIKHTSNGPNILKKIMLQLLEAIFTAHNQNIVHRDLKMKNIFVSFVDNTAHIRVGDWGSAILLSASPKEFKMLYGAFPPSSNEETEGMQPPEDFFDNSTINYMRSKSYDMWTLGVMMLQIVLGDLDPFRVQNEAVRIKLEQEARKESPETLKKNQFLLSLSELCLGPSLNYFNESNVDASNKFSGRRKKQYQQHYPLEVETVHPHFKRTPFELLTNSWPAFMSTDVTPVLANSPSTSNASHLSLNNATSHLALPEIHVAVTHLNSWLRVYDNSLFSHENSMSSQKYHLFFTDMLHPEMQSLITSNESWYRDSLVITASYFRKYLSQSCLKVSISSTFVGPYITQKTERKENLEPPLYSYIYECPFDTFYIMIKNAQTPYSVNYAHPFFYWITLKMTPTGISPSNASAFTTLLGEQVEENAEDIAEIKIRNPLVISLLFRGIYDGGNSQTSMMRYSSVYENDASFTKKLFLYEGRLRIEYRSTEEDSQLENKSKKFVKKRRGDSLQHTAEITTHLQRDNTEENNSSKDEKTSVDEEDTVDHLLRSYFCSDPEFDKILKQRDASGKGLNDPLARDFLRRLLSYHPELRMTADEALKHPYIVNIP</sequence>
<accession>A0ABQ7JBX9</accession>
<organism evidence="6 7">
    <name type="scientific">Cardiosporidium cionae</name>
    <dbReference type="NCBI Taxonomy" id="476202"/>
    <lineage>
        <taxon>Eukaryota</taxon>
        <taxon>Sar</taxon>
        <taxon>Alveolata</taxon>
        <taxon>Apicomplexa</taxon>
        <taxon>Aconoidasida</taxon>
        <taxon>Nephromycida</taxon>
        <taxon>Cardiosporidium</taxon>
    </lineage>
</organism>
<dbReference type="Gene3D" id="1.10.510.10">
    <property type="entry name" value="Transferase(Phosphotransferase) domain 1"/>
    <property type="match status" value="2"/>
</dbReference>
<keyword evidence="7" id="KW-1185">Reference proteome</keyword>
<dbReference type="PROSITE" id="PS50011">
    <property type="entry name" value="PROTEIN_KINASE_DOM"/>
    <property type="match status" value="1"/>
</dbReference>
<dbReference type="EMBL" id="JADAQX010000175">
    <property type="protein sequence ID" value="KAF8821476.1"/>
    <property type="molecule type" value="Genomic_DNA"/>
</dbReference>
<keyword evidence="6" id="KW-0808">Transferase</keyword>
<dbReference type="InterPro" id="IPR008271">
    <property type="entry name" value="Ser/Thr_kinase_AS"/>
</dbReference>
<dbReference type="Proteomes" id="UP000823046">
    <property type="component" value="Unassembled WGS sequence"/>
</dbReference>
<keyword evidence="6" id="KW-0418">Kinase</keyword>
<feature type="domain" description="Protein kinase" evidence="5">
    <location>
        <begin position="209"/>
        <end position="920"/>
    </location>
</feature>
<keyword evidence="1 3" id="KW-0547">Nucleotide-binding</keyword>
<evidence type="ECO:0000256" key="1">
    <source>
        <dbReference type="ARBA" id="ARBA00022741"/>
    </source>
</evidence>
<evidence type="ECO:0000256" key="4">
    <source>
        <dbReference type="SAM" id="MobiDB-lite"/>
    </source>
</evidence>
<evidence type="ECO:0000313" key="7">
    <source>
        <dbReference type="Proteomes" id="UP000823046"/>
    </source>
</evidence>
<dbReference type="InterPro" id="IPR017441">
    <property type="entry name" value="Protein_kinase_ATP_BS"/>
</dbReference>
<dbReference type="SUPFAM" id="SSF56112">
    <property type="entry name" value="Protein kinase-like (PK-like)"/>
    <property type="match status" value="2"/>
</dbReference>